<keyword evidence="20" id="KW-1185">Reference proteome</keyword>
<feature type="transmembrane region" description="Helical" evidence="14">
    <location>
        <begin position="1052"/>
        <end position="1070"/>
    </location>
</feature>
<evidence type="ECO:0000256" key="5">
    <source>
        <dbReference type="ARBA" id="ARBA00022692"/>
    </source>
</evidence>
<sequence length="1185" mass="136035">MSARARAASQGSLEEPDDEVVPYSDDETDDELQSEDDLDRSEDQLPEPETRPPPAAEPGWSVRANDREYCNQPQFKKKSNAIKTYKYNFFTFLPLNLYEQFKRAANLYFLCLLILQIIPQISTLPWYTTLVPLVLVLGITAIKDLVDDLARHRMDKEINNRKCDVLQNGRFVETRWMHLQVGDVVRLKKNDFIPADILLLSSSNPNSLCYVETAELDGETNLKFKMGLKVTDERLQEENQLAQFNALVMCEEPNNRLDKFVGTMIWDAQSYALDLDNMLLRGCKIRNTDECHGLVIFAGNDTKIMRNGGKTRFKRTLIDKLMNYMVYTIFVLLVLICAGLAIGHTYWYESIGSKAWYLYDGLGYTSSYRGFLSFWGYIIILNTMVPISLYVSVEVIRLGQNTPAKARTTTLNEQLGQIEYIFSDKTGTLTQNIMAFKKCDPTSADGVVLDRGKNVDFSWNKYADKKFQFEDNFLISSIRSKKDPQILEFFKLLSLCHTVMVEQKEDELVYQAASPDEGALVTAARNFGFVFLSRTQDTITIMEMDHEETYEVLALLDFNSDRKRMSVILRFPDGKIRLYCKGADTVIYQRLDPNSRNKETTQEALDIFANETLRTLCLCYKDISQGEYEAWSQKHQEASVSMVNREEALDVVYEEIEQNLLLIGATAIEDKLQDGVPETIAKLAKADIKIWVLTGDKKETAENIGYSCQLLTDDMKIHYGEDVNVQLRNRQTQRRNDPQGRSKKLKEKFFTETSKNALIITGGWLNEILYEKKKKRRRLRLKKLRKRHTNSTSAPDSSQPVDDWEKEKRQEDFVDMACECSAVICCRVTPKQKANVVSLVKRYKKAVTLSIGDGANDVNMIKTADIGVGISGQEGMQAVMSSDYAFAQFRYLERLLLVHGRWSYIRMCKFLRYFFYKNFAFTLVHFWFSFFNGFSSQDVNDKLSLRFPKLYLPGQQGTLFNYKNFFISLFHGIFTSLMIFFIPYGAFLQTMGQDGEAPSDYQSFAVVAASSLIITVNLQISLNTSYWTFVNCFAVLGSIAIYFGIMFDIHSAGIHVIFPTTFTFTGAASNALRQPYLWLTIILTVGICLLPVICIQFLYQTIWPSVGDKVQRNRKKYELEDDEEERKKKKPAFQRGGRSRRSAYAFSHSRGYADLIASGRSIRQRPRVRPELRESIREVPQAENI</sequence>
<feature type="transmembrane region" description="Helical" evidence="14">
    <location>
        <begin position="324"/>
        <end position="348"/>
    </location>
</feature>
<dbReference type="Gene3D" id="3.40.1110.10">
    <property type="entry name" value="Calcium-transporting ATPase, cytoplasmic domain N"/>
    <property type="match status" value="1"/>
</dbReference>
<keyword evidence="12 14" id="KW-0472">Membrane</keyword>
<feature type="region of interest" description="Disordered" evidence="15">
    <location>
        <begin position="1117"/>
        <end position="1145"/>
    </location>
</feature>
<dbReference type="EMBL" id="JACTAM010000021">
    <property type="protein sequence ID" value="KAI2651634.1"/>
    <property type="molecule type" value="Genomic_DNA"/>
</dbReference>
<dbReference type="EC" id="7.6.2.1" evidence="14"/>
<keyword evidence="7 14" id="KW-0547">Nucleotide-binding</keyword>
<feature type="transmembrane region" description="Helical" evidence="14">
    <location>
        <begin position="1026"/>
        <end position="1045"/>
    </location>
</feature>
<dbReference type="InterPro" id="IPR044492">
    <property type="entry name" value="P_typ_ATPase_HD_dom"/>
</dbReference>
<dbReference type="SFLD" id="SFLDS00003">
    <property type="entry name" value="Haloacid_Dehalogenase"/>
    <property type="match status" value="1"/>
</dbReference>
<keyword evidence="8 14" id="KW-0067">ATP-binding</keyword>
<feature type="region of interest" description="Disordered" evidence="15">
    <location>
        <begin position="1163"/>
        <end position="1185"/>
    </location>
</feature>
<feature type="compositionally biased region" description="Basic residues" evidence="15">
    <location>
        <begin position="1127"/>
        <end position="1141"/>
    </location>
</feature>
<comment type="cofactor">
    <cofactor evidence="1">
        <name>Mg(2+)</name>
        <dbReference type="ChEBI" id="CHEBI:18420"/>
    </cofactor>
</comment>
<evidence type="ECO:0000256" key="10">
    <source>
        <dbReference type="ARBA" id="ARBA00022967"/>
    </source>
</evidence>
<dbReference type="InterPro" id="IPR032631">
    <property type="entry name" value="P-type_ATPase_N"/>
</dbReference>
<dbReference type="InterPro" id="IPR036412">
    <property type="entry name" value="HAD-like_sf"/>
</dbReference>
<dbReference type="InterPro" id="IPR023299">
    <property type="entry name" value="ATPase_P-typ_cyto_dom_N"/>
</dbReference>
<dbReference type="Proteomes" id="UP000830375">
    <property type="component" value="Unassembled WGS sequence"/>
</dbReference>
<keyword evidence="10 14" id="KW-1278">Translocase</keyword>
<evidence type="ECO:0000256" key="6">
    <source>
        <dbReference type="ARBA" id="ARBA00022723"/>
    </source>
</evidence>
<dbReference type="InterPro" id="IPR023214">
    <property type="entry name" value="HAD_sf"/>
</dbReference>
<evidence type="ECO:0000259" key="17">
    <source>
        <dbReference type="Pfam" id="PF16209"/>
    </source>
</evidence>
<dbReference type="SUPFAM" id="SSF81665">
    <property type="entry name" value="Calcium ATPase, transmembrane domain M"/>
    <property type="match status" value="1"/>
</dbReference>
<dbReference type="InterPro" id="IPR023298">
    <property type="entry name" value="ATPase_P-typ_TM_dom_sf"/>
</dbReference>
<evidence type="ECO:0000256" key="7">
    <source>
        <dbReference type="ARBA" id="ARBA00022741"/>
    </source>
</evidence>
<dbReference type="InterPro" id="IPR032630">
    <property type="entry name" value="P_typ_ATPase_c"/>
</dbReference>
<evidence type="ECO:0000256" key="8">
    <source>
        <dbReference type="ARBA" id="ARBA00022840"/>
    </source>
</evidence>
<comment type="caution">
    <text evidence="19">The sequence shown here is derived from an EMBL/GenBank/DDBJ whole genome shotgun (WGS) entry which is preliminary data.</text>
</comment>
<dbReference type="InterPro" id="IPR018303">
    <property type="entry name" value="ATPase_P-typ_P_site"/>
</dbReference>
<comment type="subcellular location">
    <subcellularLocation>
        <location evidence="3">Endomembrane system</location>
    </subcellularLocation>
    <subcellularLocation>
        <location evidence="2 14">Membrane</location>
        <topology evidence="2 14">Multi-pass membrane protein</topology>
    </subcellularLocation>
</comment>
<feature type="transmembrane region" description="Helical" evidence="14">
    <location>
        <begin position="368"/>
        <end position="391"/>
    </location>
</feature>
<dbReference type="Pfam" id="PF16212">
    <property type="entry name" value="PhoLip_ATPase_C"/>
    <property type="match status" value="1"/>
</dbReference>
<dbReference type="Gene3D" id="2.70.150.10">
    <property type="entry name" value="Calcium-transporting ATPase, cytoplasmic transduction domain A"/>
    <property type="match status" value="1"/>
</dbReference>
<feature type="transmembrane region" description="Helical" evidence="14">
    <location>
        <begin position="1076"/>
        <end position="1099"/>
    </location>
</feature>
<feature type="domain" description="P-type ATPase A" evidence="16">
    <location>
        <begin position="159"/>
        <end position="225"/>
    </location>
</feature>
<dbReference type="InterPro" id="IPR008250">
    <property type="entry name" value="ATPase_P-typ_transduc_dom_A_sf"/>
</dbReference>
<feature type="transmembrane region" description="Helical" evidence="14">
    <location>
        <begin position="1000"/>
        <end position="1020"/>
    </location>
</feature>
<dbReference type="Gene3D" id="3.40.50.1000">
    <property type="entry name" value="HAD superfamily/HAD-like"/>
    <property type="match status" value="1"/>
</dbReference>
<dbReference type="Pfam" id="PF16209">
    <property type="entry name" value="PhoLip_ATPase_N"/>
    <property type="match status" value="1"/>
</dbReference>
<evidence type="ECO:0000256" key="4">
    <source>
        <dbReference type="ARBA" id="ARBA00008109"/>
    </source>
</evidence>
<dbReference type="InterPro" id="IPR059000">
    <property type="entry name" value="ATPase_P-type_domA"/>
</dbReference>
<comment type="catalytic activity">
    <reaction evidence="13 14">
        <text>ATP + H2O + phospholipidSide 1 = ADP + phosphate + phospholipidSide 2.</text>
        <dbReference type="EC" id="7.6.2.1"/>
    </reaction>
</comment>
<dbReference type="SUPFAM" id="SSF56784">
    <property type="entry name" value="HAD-like"/>
    <property type="match status" value="1"/>
</dbReference>
<feature type="compositionally biased region" description="Polar residues" evidence="15">
    <location>
        <begin position="790"/>
        <end position="800"/>
    </location>
</feature>
<evidence type="ECO:0000256" key="9">
    <source>
        <dbReference type="ARBA" id="ARBA00022842"/>
    </source>
</evidence>
<dbReference type="SFLD" id="SFLDG00002">
    <property type="entry name" value="C1.7:_P-type_atpase_like"/>
    <property type="match status" value="1"/>
</dbReference>
<dbReference type="PRINTS" id="PR00119">
    <property type="entry name" value="CATATPASE"/>
</dbReference>
<dbReference type="Pfam" id="PF13246">
    <property type="entry name" value="Cation_ATPase"/>
    <property type="match status" value="1"/>
</dbReference>
<dbReference type="PANTHER" id="PTHR24092">
    <property type="entry name" value="PROBABLE PHOSPHOLIPID-TRANSPORTING ATPASE"/>
    <property type="match status" value="1"/>
</dbReference>
<dbReference type="PANTHER" id="PTHR24092:SF48">
    <property type="entry name" value="PHOSPHOLIPID-TRANSPORTING ATPASE IC"/>
    <property type="match status" value="1"/>
</dbReference>
<dbReference type="SUPFAM" id="SSF81653">
    <property type="entry name" value="Calcium ATPase, transduction domain A"/>
    <property type="match status" value="1"/>
</dbReference>
<evidence type="ECO:0000256" key="14">
    <source>
        <dbReference type="RuleBase" id="RU362033"/>
    </source>
</evidence>
<evidence type="ECO:0000256" key="13">
    <source>
        <dbReference type="ARBA" id="ARBA00034036"/>
    </source>
</evidence>
<evidence type="ECO:0000259" key="16">
    <source>
        <dbReference type="Pfam" id="PF00122"/>
    </source>
</evidence>
<dbReference type="NCBIfam" id="TIGR01652">
    <property type="entry name" value="ATPase-Plipid"/>
    <property type="match status" value="1"/>
</dbReference>
<reference evidence="19 20" key="1">
    <citation type="submission" date="2022-01" db="EMBL/GenBank/DDBJ databases">
        <title>A high-quality chromosome-level genome assembly of rohu carp, Labeo rohita.</title>
        <authorList>
            <person name="Arick M.A. II"/>
            <person name="Hsu C.-Y."/>
            <person name="Magbanua Z."/>
            <person name="Pechanova O."/>
            <person name="Grover C."/>
            <person name="Miller E."/>
            <person name="Thrash A."/>
            <person name="Ezzel L."/>
            <person name="Alam S."/>
            <person name="Benzie J."/>
            <person name="Hamilton M."/>
            <person name="Karsi A."/>
            <person name="Lawrence M.L."/>
            <person name="Peterson D.G."/>
        </authorList>
    </citation>
    <scope>NUCLEOTIDE SEQUENCE [LARGE SCALE GENOMIC DNA]</scope>
    <source>
        <strain evidence="20">BAU-BD-2019</strain>
        <tissue evidence="19">Blood</tissue>
    </source>
</reference>
<dbReference type="CDD" id="cd02073">
    <property type="entry name" value="P-type_ATPase_APLT_Dnf-like"/>
    <property type="match status" value="1"/>
</dbReference>
<feature type="region of interest" description="Disordered" evidence="15">
    <location>
        <begin position="783"/>
        <end position="805"/>
    </location>
</feature>
<feature type="region of interest" description="Disordered" evidence="15">
    <location>
        <begin position="1"/>
        <end position="63"/>
    </location>
</feature>
<evidence type="ECO:0000313" key="19">
    <source>
        <dbReference type="EMBL" id="KAI2651634.1"/>
    </source>
</evidence>
<feature type="transmembrane region" description="Helical" evidence="14">
    <location>
        <begin position="104"/>
        <end position="121"/>
    </location>
</feature>
<dbReference type="PROSITE" id="PS00154">
    <property type="entry name" value="ATPASE_E1_E2"/>
    <property type="match status" value="1"/>
</dbReference>
<evidence type="ECO:0000256" key="1">
    <source>
        <dbReference type="ARBA" id="ARBA00001946"/>
    </source>
</evidence>
<evidence type="ECO:0000256" key="3">
    <source>
        <dbReference type="ARBA" id="ARBA00004308"/>
    </source>
</evidence>
<feature type="transmembrane region" description="Helical" evidence="14">
    <location>
        <begin position="965"/>
        <end position="988"/>
    </location>
</feature>
<keyword evidence="11 14" id="KW-1133">Transmembrane helix</keyword>
<feature type="domain" description="P-type ATPase C-terminal" evidence="18">
    <location>
        <begin position="937"/>
        <end position="1105"/>
    </location>
</feature>
<evidence type="ECO:0000256" key="15">
    <source>
        <dbReference type="SAM" id="MobiDB-lite"/>
    </source>
</evidence>
<evidence type="ECO:0000256" key="12">
    <source>
        <dbReference type="ARBA" id="ARBA00023136"/>
    </source>
</evidence>
<feature type="compositionally biased region" description="Basic and acidic residues" evidence="15">
    <location>
        <begin position="1168"/>
        <end position="1177"/>
    </location>
</feature>
<protein>
    <recommendedName>
        <fullName evidence="14">Phospholipid-transporting ATPase</fullName>
        <ecNumber evidence="14">7.6.2.1</ecNumber>
    </recommendedName>
</protein>
<proteinExistence type="inferred from homology"/>
<accession>A0ABQ8LLZ5</accession>
<dbReference type="NCBIfam" id="TIGR01494">
    <property type="entry name" value="ATPase_P-type"/>
    <property type="match status" value="2"/>
</dbReference>
<comment type="similarity">
    <text evidence="4 14">Belongs to the cation transport ATPase (P-type) (TC 3.A.3) family. Type IV subfamily.</text>
</comment>
<keyword evidence="6" id="KW-0479">Metal-binding</keyword>
<dbReference type="SUPFAM" id="SSF81660">
    <property type="entry name" value="Metal cation-transporting ATPase, ATP-binding domain N"/>
    <property type="match status" value="1"/>
</dbReference>
<organism evidence="19 20">
    <name type="scientific">Labeo rohita</name>
    <name type="common">Indian major carp</name>
    <name type="synonym">Cyprinus rohita</name>
    <dbReference type="NCBI Taxonomy" id="84645"/>
    <lineage>
        <taxon>Eukaryota</taxon>
        <taxon>Metazoa</taxon>
        <taxon>Chordata</taxon>
        <taxon>Craniata</taxon>
        <taxon>Vertebrata</taxon>
        <taxon>Euteleostomi</taxon>
        <taxon>Actinopterygii</taxon>
        <taxon>Neopterygii</taxon>
        <taxon>Teleostei</taxon>
        <taxon>Ostariophysi</taxon>
        <taxon>Cypriniformes</taxon>
        <taxon>Cyprinidae</taxon>
        <taxon>Labeoninae</taxon>
        <taxon>Labeonini</taxon>
        <taxon>Labeo</taxon>
    </lineage>
</organism>
<feature type="transmembrane region" description="Helical" evidence="14">
    <location>
        <begin position="914"/>
        <end position="934"/>
    </location>
</feature>
<keyword evidence="5 14" id="KW-0812">Transmembrane</keyword>
<dbReference type="Pfam" id="PF00122">
    <property type="entry name" value="E1-E2_ATPase"/>
    <property type="match status" value="1"/>
</dbReference>
<evidence type="ECO:0000256" key="11">
    <source>
        <dbReference type="ARBA" id="ARBA00022989"/>
    </source>
</evidence>
<keyword evidence="9 14" id="KW-0460">Magnesium</keyword>
<evidence type="ECO:0000313" key="20">
    <source>
        <dbReference type="Proteomes" id="UP000830375"/>
    </source>
</evidence>
<evidence type="ECO:0000256" key="2">
    <source>
        <dbReference type="ARBA" id="ARBA00004141"/>
    </source>
</evidence>
<feature type="compositionally biased region" description="Acidic residues" evidence="15">
    <location>
        <begin position="14"/>
        <end position="46"/>
    </location>
</feature>
<feature type="domain" description="P-type ATPase N-terminal" evidence="17">
    <location>
        <begin position="63"/>
        <end position="130"/>
    </location>
</feature>
<gene>
    <name evidence="19" type="ORF">H4Q32_019768</name>
</gene>
<evidence type="ECO:0000259" key="18">
    <source>
        <dbReference type="Pfam" id="PF16212"/>
    </source>
</evidence>
<dbReference type="InterPro" id="IPR001757">
    <property type="entry name" value="P_typ_ATPase"/>
</dbReference>
<dbReference type="SFLD" id="SFLDF00027">
    <property type="entry name" value="p-type_atpase"/>
    <property type="match status" value="1"/>
</dbReference>
<feature type="transmembrane region" description="Helical" evidence="14">
    <location>
        <begin position="127"/>
        <end position="146"/>
    </location>
</feature>
<name>A0ABQ8LLZ5_LABRO</name>
<dbReference type="InterPro" id="IPR006539">
    <property type="entry name" value="P-type_ATPase_IV"/>
</dbReference>